<dbReference type="InterPro" id="IPR028203">
    <property type="entry name" value="PSII_CF48-like_dom"/>
</dbReference>
<keyword evidence="1" id="KW-0602">Photosynthesis</keyword>
<dbReference type="RefSeq" id="WP_210417827.1">
    <property type="nucleotide sequence ID" value="NZ_CP042913.1"/>
</dbReference>
<dbReference type="Gene3D" id="2.60.40.1190">
    <property type="match status" value="1"/>
</dbReference>
<evidence type="ECO:0000313" key="5">
    <source>
        <dbReference type="Proteomes" id="UP000323917"/>
    </source>
</evidence>
<dbReference type="CDD" id="cd15482">
    <property type="entry name" value="Sialidase_non-viral"/>
    <property type="match status" value="1"/>
</dbReference>
<keyword evidence="5" id="KW-1185">Reference proteome</keyword>
<evidence type="ECO:0000256" key="1">
    <source>
        <dbReference type="ARBA" id="ARBA00022531"/>
    </source>
</evidence>
<dbReference type="InterPro" id="IPR036278">
    <property type="entry name" value="Sialidase_sf"/>
</dbReference>
<keyword evidence="2" id="KW-0604">Photosystem II</keyword>
<dbReference type="PANTHER" id="PTHR47199">
    <property type="entry name" value="PHOTOSYSTEM II STABILITY/ASSEMBLY FACTOR HCF136, CHLOROPLASTIC"/>
    <property type="match status" value="1"/>
</dbReference>
<dbReference type="Gene3D" id="2.130.10.10">
    <property type="entry name" value="YVTN repeat-like/Quinoprotein amine dehydrogenase"/>
    <property type="match status" value="2"/>
</dbReference>
<reference evidence="4 5" key="1">
    <citation type="submission" date="2019-08" db="EMBL/GenBank/DDBJ databases">
        <title>Deep-cultivation of Planctomycetes and their phenomic and genomic characterization uncovers novel biology.</title>
        <authorList>
            <person name="Wiegand S."/>
            <person name="Jogler M."/>
            <person name="Boedeker C."/>
            <person name="Pinto D."/>
            <person name="Vollmers J."/>
            <person name="Rivas-Marin E."/>
            <person name="Kohn T."/>
            <person name="Peeters S.H."/>
            <person name="Heuer A."/>
            <person name="Rast P."/>
            <person name="Oberbeckmann S."/>
            <person name="Bunk B."/>
            <person name="Jeske O."/>
            <person name="Meyerdierks A."/>
            <person name="Storesund J.E."/>
            <person name="Kallscheuer N."/>
            <person name="Luecker S."/>
            <person name="Lage O.M."/>
            <person name="Pohl T."/>
            <person name="Merkel B.J."/>
            <person name="Hornburger P."/>
            <person name="Mueller R.-W."/>
            <person name="Bruemmer F."/>
            <person name="Labrenz M."/>
            <person name="Spormann A.M."/>
            <person name="Op den Camp H."/>
            <person name="Overmann J."/>
            <person name="Amann R."/>
            <person name="Jetten M.S.M."/>
            <person name="Mascher T."/>
            <person name="Medema M.H."/>
            <person name="Devos D.P."/>
            <person name="Kaster A.-K."/>
            <person name="Ovreas L."/>
            <person name="Rohde M."/>
            <person name="Galperin M.Y."/>
            <person name="Jogler C."/>
        </authorList>
    </citation>
    <scope>NUCLEOTIDE SEQUENCE [LARGE SCALE GENOMIC DNA]</scope>
    <source>
        <strain evidence="4 5">Pr1d</strain>
    </source>
</reference>
<protein>
    <submittedName>
        <fullName evidence="4">Ycf48-like protein</fullName>
    </submittedName>
</protein>
<feature type="domain" description="Photosynthesis system II assembly factor Ycf48/Hcf136-like" evidence="3">
    <location>
        <begin position="210"/>
        <end position="308"/>
    </location>
</feature>
<dbReference type="InterPro" id="IPR024078">
    <property type="entry name" value="LmbE-like_dom_sf"/>
</dbReference>
<sequence>MVRFSFIFWVTLIWSVELLAQEAFPPAITPAAAEAISAPLVDDASLNDICFVDATYGWAVGEHGCIWHTLDGGEHWHQQESHADVHLGGVYFLNRELGWAVGGATQPYLWTSQAVVLRTTDGGQTWEKQLAFVPALESVIFFDPHHGVAWGRGSEGEPLGVFATDDGGRNWRALGVAAPSVWWGGDFTSQHRGMVVGPGGQIARMVAGDAVPINLEKNVHDAHAVKLADDGTGWIVGEAGLIAHTTDDGAHWERVDMLPEEIVESIEWRTVATRGENVWIAGSPGSVVLHSPDAGESWQGLATGSKTPLNKITFIDESHGWAVGDLGTILHTSNGGQTWHTQRAAGDRIAVLMVLEDASQLPLAALTKLAKCDGYRTVVHLMNSSQEASQFDQFSASMRTREAVHFLGGNTLTNAWQFQNEITENTNEQLVAEIVRQVRTWRPEVLIVPEASEESSAFVSQIATAAEEAALKAADEEQFSQLSEQLALSPWQVSRVYALLPPGKRGTHRVQSEDNVAGTSLADSSIAAASLLQRQLAPPRVTDEFRLVASHAGQPTAQVDDLIAGLGATFGSASRRAQVPLMDPLAAQAQQHLAEKRRNLRNIFRASGGNPALLGQVGQMLTDLDPTAAASLLYELATHFQEAGQLDLKAATLELLARRYPSDPLVDAGLVWLVQYYASGETAQAYRKVTPAVAQAIAVEVPEGDTPEGSVQPAAATSYEESIDFQRFTRAVQITQHIAHTRPLLYAEPQVRVPWAIAERNRLVPAGHEKYLESLSLRSPGEAWQRCGNIERWLADAGRTKPRVPLVDGRFTAEKPHLDAILDEPMWEQEFTGLSPDDSSLSSEFLISRDDEYLYIAIRCAKSSELEYEVDTRPRTYDADLTPHDRVRILLDLDRDYTTYFDLTIDQRGWTNDACWQDPSWNPQWFVAAGGDEESWTIEAAIPWSALSDAPPEIGDTWAIAAERLMPERESQSLAAPLTGEPNPLNFGLLQFK</sequence>
<dbReference type="AlphaFoldDB" id="A0A5B9QL46"/>
<dbReference type="PANTHER" id="PTHR47199:SF2">
    <property type="entry name" value="PHOTOSYSTEM II STABILITY_ASSEMBLY FACTOR HCF136, CHLOROPLASTIC"/>
    <property type="match status" value="1"/>
</dbReference>
<dbReference type="SUPFAM" id="SSF50939">
    <property type="entry name" value="Sialidases"/>
    <property type="match status" value="1"/>
</dbReference>
<feature type="domain" description="Photosynthesis system II assembly factor Ycf48/Hcf136-like" evidence="3">
    <location>
        <begin position="43"/>
        <end position="174"/>
    </location>
</feature>
<evidence type="ECO:0000259" key="3">
    <source>
        <dbReference type="Pfam" id="PF14870"/>
    </source>
</evidence>
<dbReference type="SUPFAM" id="SSF110296">
    <property type="entry name" value="Oligoxyloglucan reducing end-specific cellobiohydrolase"/>
    <property type="match status" value="1"/>
</dbReference>
<dbReference type="GO" id="GO:0015979">
    <property type="term" value="P:photosynthesis"/>
    <property type="evidence" value="ECO:0007669"/>
    <property type="project" value="UniProtKB-KW"/>
</dbReference>
<dbReference type="InterPro" id="IPR015943">
    <property type="entry name" value="WD40/YVTN_repeat-like_dom_sf"/>
</dbReference>
<gene>
    <name evidence="4" type="ORF">Pr1d_51230</name>
</gene>
<accession>A0A5B9QL46</accession>
<dbReference type="Proteomes" id="UP000323917">
    <property type="component" value="Chromosome"/>
</dbReference>
<dbReference type="KEGG" id="bgok:Pr1d_51230"/>
<organism evidence="4 5">
    <name type="scientific">Bythopirellula goksoeyrii</name>
    <dbReference type="NCBI Taxonomy" id="1400387"/>
    <lineage>
        <taxon>Bacteria</taxon>
        <taxon>Pseudomonadati</taxon>
        <taxon>Planctomycetota</taxon>
        <taxon>Planctomycetia</taxon>
        <taxon>Pirellulales</taxon>
        <taxon>Lacipirellulaceae</taxon>
        <taxon>Bythopirellula</taxon>
    </lineage>
</organism>
<dbReference type="Pfam" id="PF14870">
    <property type="entry name" value="PSII_BNR"/>
    <property type="match status" value="2"/>
</dbReference>
<name>A0A5B9QL46_9BACT</name>
<dbReference type="Gene3D" id="3.40.50.10320">
    <property type="entry name" value="LmbE-like"/>
    <property type="match status" value="1"/>
</dbReference>
<proteinExistence type="predicted"/>
<dbReference type="GO" id="GO:0009523">
    <property type="term" value="C:photosystem II"/>
    <property type="evidence" value="ECO:0007669"/>
    <property type="project" value="UniProtKB-KW"/>
</dbReference>
<dbReference type="EMBL" id="CP042913">
    <property type="protein sequence ID" value="QEG37776.1"/>
    <property type="molecule type" value="Genomic_DNA"/>
</dbReference>
<evidence type="ECO:0000256" key="2">
    <source>
        <dbReference type="ARBA" id="ARBA00023276"/>
    </source>
</evidence>
<evidence type="ECO:0000313" key="4">
    <source>
        <dbReference type="EMBL" id="QEG37776.1"/>
    </source>
</evidence>
<dbReference type="SUPFAM" id="SSF49344">
    <property type="entry name" value="CBD9-like"/>
    <property type="match status" value="1"/>
</dbReference>